<dbReference type="AlphaFoldDB" id="A0A388T8G6"/>
<dbReference type="GO" id="GO:0004520">
    <property type="term" value="F:DNA endonuclease activity"/>
    <property type="evidence" value="ECO:0007669"/>
    <property type="project" value="InterPro"/>
</dbReference>
<evidence type="ECO:0000256" key="1">
    <source>
        <dbReference type="ARBA" id="ARBA00022722"/>
    </source>
</evidence>
<keyword evidence="5" id="KW-0460">Magnesium</keyword>
<comment type="subunit">
    <text evidence="9">Homodimer, forms a heterotetramer with a Cas2 homodimer.</text>
</comment>
<dbReference type="GO" id="GO:0046872">
    <property type="term" value="F:metal ion binding"/>
    <property type="evidence" value="ECO:0007669"/>
    <property type="project" value="UniProtKB-KW"/>
</dbReference>
<evidence type="ECO:0000313" key="11">
    <source>
        <dbReference type="Proteomes" id="UP000269352"/>
    </source>
</evidence>
<dbReference type="InterPro" id="IPR002729">
    <property type="entry name" value="CRISPR-assoc_Cas1"/>
</dbReference>
<dbReference type="GO" id="GO:0051607">
    <property type="term" value="P:defense response to virus"/>
    <property type="evidence" value="ECO:0007669"/>
    <property type="project" value="UniProtKB-KW"/>
</dbReference>
<proteinExistence type="predicted"/>
<keyword evidence="6" id="KW-0051">Antiviral defense</keyword>
<dbReference type="GO" id="GO:0043571">
    <property type="term" value="P:maintenance of CRISPR repeat elements"/>
    <property type="evidence" value="ECO:0007669"/>
    <property type="project" value="InterPro"/>
</dbReference>
<evidence type="ECO:0000256" key="9">
    <source>
        <dbReference type="ARBA" id="ARBA00038592"/>
    </source>
</evidence>
<dbReference type="InterPro" id="IPR050646">
    <property type="entry name" value="Cas1"/>
</dbReference>
<keyword evidence="3 10" id="KW-0255">Endonuclease</keyword>
<dbReference type="Gene3D" id="1.20.120.920">
    <property type="entry name" value="CRISPR-associated endonuclease Cas1, C-terminal domain"/>
    <property type="match status" value="1"/>
</dbReference>
<keyword evidence="1" id="KW-0540">Nuclease</keyword>
<evidence type="ECO:0000256" key="6">
    <source>
        <dbReference type="ARBA" id="ARBA00023118"/>
    </source>
</evidence>
<sequence>MSYHILHITTPGVVLYCEKGFLFCKYTDGNENKIPVADLRSLIIATHQVTFTNSCLARLLENDVVILHCNDKYQPTGWSAGLDKVIRKEAFFKQIARNTALEYSLWQKILRQKILNQLDNLELLGCPEHDIDKLLECPAISEGNVAKKYWQKYFETFGLHINREHQDAEVFENICLNYGYAVISTLLYRSILTHGLLPNLGIQHKARYNSTPLVYDFVEPFRAFVDFYLKKFAENCAEDYQKQALKSWNKYLAGCLKNYRLKARGLSYKIIDFCDVYVESFINALLHDEADKIILPKLKAQYLHIDKHRNREYEE</sequence>
<keyword evidence="2" id="KW-0479">Metal-binding</keyword>
<evidence type="ECO:0000256" key="7">
    <source>
        <dbReference type="ARBA" id="ARBA00023125"/>
    </source>
</evidence>
<dbReference type="GO" id="GO:0003677">
    <property type="term" value="F:DNA binding"/>
    <property type="evidence" value="ECO:0007669"/>
    <property type="project" value="UniProtKB-KW"/>
</dbReference>
<dbReference type="InterPro" id="IPR019855">
    <property type="entry name" value="CRISPR-assoc_Cas1_NMENI"/>
</dbReference>
<keyword evidence="8" id="KW-0464">Manganese</keyword>
<evidence type="ECO:0000313" key="10">
    <source>
        <dbReference type="EMBL" id="GBR72911.1"/>
    </source>
</evidence>
<evidence type="ECO:0000256" key="3">
    <source>
        <dbReference type="ARBA" id="ARBA00022759"/>
    </source>
</evidence>
<dbReference type="PANTHER" id="PTHR34353">
    <property type="entry name" value="CRISPR-ASSOCIATED ENDONUCLEASE CAS1 1"/>
    <property type="match status" value="1"/>
</dbReference>
<evidence type="ECO:0000256" key="4">
    <source>
        <dbReference type="ARBA" id="ARBA00022801"/>
    </source>
</evidence>
<evidence type="ECO:0000256" key="8">
    <source>
        <dbReference type="ARBA" id="ARBA00023211"/>
    </source>
</evidence>
<keyword evidence="7" id="KW-0238">DNA-binding</keyword>
<evidence type="ECO:0000256" key="2">
    <source>
        <dbReference type="ARBA" id="ARBA00022723"/>
    </source>
</evidence>
<keyword evidence="4" id="KW-0378">Hydrolase</keyword>
<organism evidence="10 11">
    <name type="scientific">Termititenax aidoneus</name>
    <dbReference type="NCBI Taxonomy" id="2218524"/>
    <lineage>
        <taxon>Bacteria</taxon>
        <taxon>Bacillati</taxon>
        <taxon>Candidatus Margulisiibacteriota</taxon>
        <taxon>Candidatus Termititenacia</taxon>
        <taxon>Candidatus Termititenacales</taxon>
        <taxon>Candidatus Termititenacaceae</taxon>
        <taxon>Candidatus Termititenax</taxon>
    </lineage>
</organism>
<dbReference type="Gene3D" id="3.100.10.20">
    <property type="entry name" value="CRISPR-associated endonuclease Cas1, N-terminal domain"/>
    <property type="match status" value="1"/>
</dbReference>
<dbReference type="Pfam" id="PF01867">
    <property type="entry name" value="Cas_Cas1"/>
    <property type="match status" value="1"/>
</dbReference>
<comment type="caution">
    <text evidence="10">The sequence shown here is derived from an EMBL/GenBank/DDBJ whole genome shotgun (WGS) entry which is preliminary data.</text>
</comment>
<gene>
    <name evidence="10" type="primary">cas1</name>
    <name evidence="10" type="ORF">NO1_0368</name>
</gene>
<dbReference type="PANTHER" id="PTHR34353:SF2">
    <property type="entry name" value="CRISPR-ASSOCIATED ENDONUCLEASE CAS1 1"/>
    <property type="match status" value="1"/>
</dbReference>
<dbReference type="NCBIfam" id="TIGR00287">
    <property type="entry name" value="cas1"/>
    <property type="match status" value="1"/>
</dbReference>
<reference evidence="10 11" key="1">
    <citation type="journal article" date="2019" name="ISME J.">
        <title>Genome analyses of uncultured TG2/ZB3 bacteria in 'Margulisbacteria' specifically attached to ectosymbiotic spirochetes of protists in the termite gut.</title>
        <authorList>
            <person name="Utami Y.D."/>
            <person name="Kuwahara H."/>
            <person name="Igai K."/>
            <person name="Murakami T."/>
            <person name="Sugaya K."/>
            <person name="Morikawa T."/>
            <person name="Nagura Y."/>
            <person name="Yuki M."/>
            <person name="Deevong P."/>
            <person name="Inoue T."/>
            <person name="Kihara K."/>
            <person name="Lo N."/>
            <person name="Yamada A."/>
            <person name="Ohkuma M."/>
            <person name="Hongoh Y."/>
        </authorList>
    </citation>
    <scope>NUCLEOTIDE SEQUENCE [LARGE SCALE GENOMIC DNA]</scope>
    <source>
        <strain evidence="10">NkOx7-01</strain>
    </source>
</reference>
<dbReference type="GO" id="GO:0016787">
    <property type="term" value="F:hydrolase activity"/>
    <property type="evidence" value="ECO:0007669"/>
    <property type="project" value="UniProtKB-KW"/>
</dbReference>
<protein>
    <submittedName>
        <fullName evidence="10">CRISPR-associated endonuclease Cas1</fullName>
    </submittedName>
</protein>
<accession>A0A388T8G6</accession>
<dbReference type="InterPro" id="IPR042206">
    <property type="entry name" value="CRISPR-assoc_Cas1_C"/>
</dbReference>
<dbReference type="EMBL" id="BGZN01000003">
    <property type="protein sequence ID" value="GBR72911.1"/>
    <property type="molecule type" value="Genomic_DNA"/>
</dbReference>
<dbReference type="InterPro" id="IPR042211">
    <property type="entry name" value="CRISPR-assoc_Cas1_N"/>
</dbReference>
<dbReference type="NCBIfam" id="TIGR03639">
    <property type="entry name" value="cas1_NMENI"/>
    <property type="match status" value="1"/>
</dbReference>
<evidence type="ECO:0000256" key="5">
    <source>
        <dbReference type="ARBA" id="ARBA00022842"/>
    </source>
</evidence>
<keyword evidence="11" id="KW-1185">Reference proteome</keyword>
<name>A0A388T8G6_TERA1</name>
<dbReference type="Proteomes" id="UP000269352">
    <property type="component" value="Unassembled WGS sequence"/>
</dbReference>